<evidence type="ECO:0000313" key="5">
    <source>
        <dbReference type="EMBL" id="KAK0059798.1"/>
    </source>
</evidence>
<reference evidence="5" key="2">
    <citation type="submission" date="2023-04" db="EMBL/GenBank/DDBJ databases">
        <authorList>
            <person name="Bu L."/>
            <person name="Lu L."/>
            <person name="Laidemitt M.R."/>
            <person name="Zhang S.M."/>
            <person name="Mutuku M."/>
            <person name="Mkoji G."/>
            <person name="Steinauer M."/>
            <person name="Loker E.S."/>
        </authorList>
    </citation>
    <scope>NUCLEOTIDE SEQUENCE</scope>
    <source>
        <strain evidence="5">KasaAsao</strain>
        <tissue evidence="5">Whole Snail</tissue>
    </source>
</reference>
<feature type="compositionally biased region" description="Basic and acidic residues" evidence="3">
    <location>
        <begin position="689"/>
        <end position="705"/>
    </location>
</feature>
<dbReference type="Proteomes" id="UP001233172">
    <property type="component" value="Unassembled WGS sequence"/>
</dbReference>
<feature type="compositionally biased region" description="Low complexity" evidence="3">
    <location>
        <begin position="783"/>
        <end position="797"/>
    </location>
</feature>
<evidence type="ECO:0000256" key="1">
    <source>
        <dbReference type="ARBA" id="ARBA00022468"/>
    </source>
</evidence>
<evidence type="ECO:0000256" key="3">
    <source>
        <dbReference type="SAM" id="MobiDB-lite"/>
    </source>
</evidence>
<feature type="compositionally biased region" description="Low complexity" evidence="3">
    <location>
        <begin position="706"/>
        <end position="717"/>
    </location>
</feature>
<proteinExistence type="predicted"/>
<keyword evidence="6" id="KW-1185">Reference proteome</keyword>
<dbReference type="InterPro" id="IPR035974">
    <property type="entry name" value="Rap/Ran-GAP_sf"/>
</dbReference>
<feature type="domain" description="Rap-GAP" evidence="4">
    <location>
        <begin position="1714"/>
        <end position="1921"/>
    </location>
</feature>
<dbReference type="Gene3D" id="3.40.50.11210">
    <property type="entry name" value="Rap/Ran-GAP"/>
    <property type="match status" value="1"/>
</dbReference>
<dbReference type="Pfam" id="PF02145">
    <property type="entry name" value="Rap_GAP"/>
    <property type="match status" value="1"/>
</dbReference>
<feature type="compositionally biased region" description="Polar residues" evidence="3">
    <location>
        <begin position="1967"/>
        <end position="1985"/>
    </location>
</feature>
<dbReference type="InterPro" id="IPR016024">
    <property type="entry name" value="ARM-type_fold"/>
</dbReference>
<dbReference type="GO" id="GO:0005634">
    <property type="term" value="C:nucleus"/>
    <property type="evidence" value="ECO:0007669"/>
    <property type="project" value="InterPro"/>
</dbReference>
<dbReference type="GO" id="GO:0005096">
    <property type="term" value="F:GTPase activator activity"/>
    <property type="evidence" value="ECO:0007669"/>
    <property type="project" value="UniProtKB-KW"/>
</dbReference>
<dbReference type="InterPro" id="IPR027107">
    <property type="entry name" value="Tuberin/Ral-act_asu"/>
</dbReference>
<feature type="region of interest" description="Disordered" evidence="3">
    <location>
        <begin position="1391"/>
        <end position="1427"/>
    </location>
</feature>
<feature type="compositionally biased region" description="Polar residues" evidence="3">
    <location>
        <begin position="1391"/>
        <end position="1405"/>
    </location>
</feature>
<dbReference type="GO" id="GO:0005737">
    <property type="term" value="C:cytoplasm"/>
    <property type="evidence" value="ECO:0007669"/>
    <property type="project" value="TreeGrafter"/>
</dbReference>
<dbReference type="FunFam" id="3.40.50.11210:FF:000001">
    <property type="entry name" value="Ral GTPase-activating protein subunit alpha-1 isoform 1"/>
    <property type="match status" value="1"/>
</dbReference>
<feature type="compositionally biased region" description="Polar residues" evidence="3">
    <location>
        <begin position="2145"/>
        <end position="2168"/>
    </location>
</feature>
<feature type="compositionally biased region" description="Polar residues" evidence="3">
    <location>
        <begin position="2036"/>
        <end position="2047"/>
    </location>
</feature>
<dbReference type="PANTHER" id="PTHR10063:SF11">
    <property type="entry name" value="RHO GTPASE-ACTIVATING PROTEIN CG5521-RELATED"/>
    <property type="match status" value="1"/>
</dbReference>
<evidence type="ECO:0000259" key="4">
    <source>
        <dbReference type="PROSITE" id="PS50085"/>
    </source>
</evidence>
<feature type="region of interest" description="Disordered" evidence="3">
    <location>
        <begin position="896"/>
        <end position="958"/>
    </location>
</feature>
<sequence>MSGTLALFRKTAGHGDIKKSAQKVADTKKDTVTRLKHLRIVLDNYDIQEAKKFFTDNYSHIYYIFYDNFGTVEADLKQRANKAHREELEGILFIFEKILFLLPEIVHKRWMFHSIGRIIKKLLHPGNSLQLRSQGVRFFLIWYQCLQENASEECHQMFTNLVPGLRDETNLESNPLVTDSSLADGVGGIVAASEITAILPNQPEKIPENITKYFLDTLLNYMVSEVIKIEWMNKEMREQSFDFLFSKFKGKYLSQLLPDFVYRDIYDPIQELPMARGKEVMKKKDEPHAISECRDSFIYWLANFTVSSHKPDPDLQRGLSCSLLTEPPSHTGETRDVGKGAGDEEEGITPPVSGSKGSTLSSDFAPNESAAGCCGEAHTDSEYQIVRAVLFSTRENVNTVHECFRQALLQSFRHTNAIRKVIGVYKEWFQHEDERPVFMLEPASVEPNTDGVDRGESAEFYHGSLSDIAEEDRFSMDDSPSASALSLQHLNAPSENEDGARRSYLRNRSYLGAVQDLADLGDEKSKDVRAGMQRILQVFITNAANIFLLDAEDDGQLQNQVELCKRVLNIYRHVVMSIELNHQTWEQLLKVLLRITSGVLKRNPPIERYMTLGGRLAQPIFQTLIVTWTKANLNIMVTAALWDEFLAVLSALTSWKELIMEWSRTMETLTRVLARQVYGLDLNDLPLERLSEQKEKRRRGKESTKGKPTSSKTTGAGKLEKSFSRGWSGSDGNSVNPLRSSTNSAPSPEMTGSFERGAKYKSDGAGGKIRPDLSKQKSLSGEPSPAHSRCPSSSSECLIRSSSEGNIVADPHELLEKLRASNPADIDDKSSCVLETSRGSNSNNLVETCSLSTCQGASAVVDDVEVSRITTTCTAELSTIIGPHSILEEGSYEEGLNIDKSGSRSPSPSSLQSKSGSRSPSPSNMLISNDNNKDSSTPDRDSLHIDITGPEDSNVNRGLDVSVDSIDEVKSIMAGGNVPGWMPDVAVVLWRRMLGCLGDVNKIEDPDIHAIVFDALEELLDTLCRMSDNLGVTQDNMSSPQSPELIPPLHYFSSWLFECFNLSNRYKRGKLLAYQLICQAMLRRHEVMPSPQLLAQFYLVLHTGLVSPDQDIVNVLIRDCGHKFFSFPLPGCLLLTLDFIKAAGSIISAVDHKEPPRAEAVTVLGSLLCYPHRLQEIPVLEPETMKTISISSSELKNKVLDLLLRAGKKEPAGLARCVAVSSVAIFLYGELTHGTMHPKMKEAINVLLGALMCVNKKVAKVASDMLLLLCDHVDKLLDYHPQMPKKIAEAIASTISGLIPSHGLNINSDEEKRLIVWMMFCMVEWCLKMPMPLLMETTDTDKSCIYKVFRVLHSAVTGHSSSSLTRVSKSLSDFLQDTDYNNIWEQGVSMSAPQQRPFSADTTLTDPLADSAKQSSGGPQVEPARKPETDIVKLAARALMSHLVNHMSHFPMGSGAARLHTTVQEHHDLPEYVEEDLRTEIFSAPNVQFFVLNHRCLISFIELPAVDAPGGGVTAGLMTARTVCRIIVRDLCGKYCWENSVLYSPPWCTKGSSRHNAQTLLGLAAGAELEPLLIQEEDDVLYRLESLKSLQLEVETDNLDMMLAHIGLTSPECLLRPGQPLNIAARLPEELTESAEVSLTKLIHQQAQIEKEHRNAHRKDINMVAQPEMPAESQDPVSPFQMCRLLLDQMGLLSWEKRCHFDLLKKSEKVLRELKNLDSQKCRETHKIAVIYIGQGQEDKNSILSNSSASRAFEDFVAGLGWEVDLETHQGFMGGLQQNRTTGNTAPYWANSTCEVIFHVSTRIPSIGNDWHIKMRHLGNDEVHIVWSEHSRDYRRGIIPTEFGDIVIIIYPLPTGLYRIQIDRKAEVPYFGPLFDGAIVDHYVLSGLVRATAINASRLKRSSMPFYHAYYEERAKCLETIIQQHTENTMFEDFAENVFAPVLPANAAIVDSTLPSESSNNSLNEICQQGQTETSSQMSPNSSRQRGVAHAVSHLIFHHKLGGAAAVPKDHSAVVLAKKSIATHLSPRLENMLLSPPTSRDYFTSSPPKEAHTKERSTLTPNKKESPMSSRKDHQAHSPSRRDRHDTKPLKKYITSSDSALLEVQPEKILQKTARRLSIRSRRSSGSKAVSSTSPSPTHTSATSFQLPDSPQFRNHKMSSTSSNSNDIVDSPKSKSSKKDAENGAKAKSGKSRSESPKSKSKK</sequence>
<feature type="compositionally biased region" description="Basic and acidic residues" evidence="3">
    <location>
        <begin position="2192"/>
        <end position="2203"/>
    </location>
</feature>
<keyword evidence="2" id="KW-0597">Phosphoprotein</keyword>
<keyword evidence="1" id="KW-0343">GTPase activation</keyword>
<feature type="compositionally biased region" description="Basic and acidic residues" evidence="3">
    <location>
        <begin position="2170"/>
        <end position="2185"/>
    </location>
</feature>
<accession>A0AAD8BT95</accession>
<feature type="compositionally biased region" description="Basic and acidic residues" evidence="3">
    <location>
        <begin position="2049"/>
        <end position="2089"/>
    </location>
</feature>
<reference evidence="5" key="1">
    <citation type="journal article" date="2023" name="PLoS Negl. Trop. Dis.">
        <title>A genome sequence for Biomphalaria pfeifferi, the major vector snail for the human-infecting parasite Schistosoma mansoni.</title>
        <authorList>
            <person name="Bu L."/>
            <person name="Lu L."/>
            <person name="Laidemitt M.R."/>
            <person name="Zhang S.M."/>
            <person name="Mutuku M."/>
            <person name="Mkoji G."/>
            <person name="Steinauer M."/>
            <person name="Loker E.S."/>
        </authorList>
    </citation>
    <scope>NUCLEOTIDE SEQUENCE</scope>
    <source>
        <strain evidence="5">KasaAsao</strain>
    </source>
</reference>
<dbReference type="SUPFAM" id="SSF48371">
    <property type="entry name" value="ARM repeat"/>
    <property type="match status" value="1"/>
</dbReference>
<dbReference type="PROSITE" id="PS50085">
    <property type="entry name" value="RAPGAP"/>
    <property type="match status" value="1"/>
</dbReference>
<dbReference type="GO" id="GO:0051056">
    <property type="term" value="P:regulation of small GTPase mediated signal transduction"/>
    <property type="evidence" value="ECO:0007669"/>
    <property type="project" value="InterPro"/>
</dbReference>
<feature type="compositionally biased region" description="Basic and acidic residues" evidence="3">
    <location>
        <begin position="931"/>
        <end position="944"/>
    </location>
</feature>
<feature type="region of interest" description="Disordered" evidence="3">
    <location>
        <begin position="1967"/>
        <end position="1989"/>
    </location>
</feature>
<dbReference type="SUPFAM" id="SSF111347">
    <property type="entry name" value="Rap/Ran-GAP"/>
    <property type="match status" value="1"/>
</dbReference>
<feature type="compositionally biased region" description="Basic and acidic residues" evidence="3">
    <location>
        <begin position="332"/>
        <end position="342"/>
    </location>
</feature>
<protein>
    <submittedName>
        <fullName evidence="5">Ral GTPase-activating protein subunit alpha-2-like isoform X1</fullName>
    </submittedName>
</protein>
<feature type="compositionally biased region" description="Low complexity" evidence="3">
    <location>
        <begin position="2126"/>
        <end position="2144"/>
    </location>
</feature>
<evidence type="ECO:0000256" key="2">
    <source>
        <dbReference type="ARBA" id="ARBA00022553"/>
    </source>
</evidence>
<comment type="caution">
    <text evidence="5">The sequence shown here is derived from an EMBL/GenBank/DDBJ whole genome shotgun (WGS) entry which is preliminary data.</text>
</comment>
<feature type="region of interest" description="Disordered" evidence="3">
    <location>
        <begin position="318"/>
        <end position="363"/>
    </location>
</feature>
<dbReference type="EMBL" id="JASAOG010000039">
    <property type="protein sequence ID" value="KAK0059798.1"/>
    <property type="molecule type" value="Genomic_DNA"/>
</dbReference>
<dbReference type="InterPro" id="IPR000331">
    <property type="entry name" value="Rap/Ran_GAP_dom"/>
</dbReference>
<name>A0AAD8BT95_BIOPF</name>
<feature type="region of interest" description="Disordered" evidence="3">
    <location>
        <begin position="2031"/>
        <end position="2090"/>
    </location>
</feature>
<feature type="compositionally biased region" description="Polar residues" evidence="3">
    <location>
        <begin position="725"/>
        <end position="746"/>
    </location>
</feature>
<feature type="region of interest" description="Disordered" evidence="3">
    <location>
        <begin position="2113"/>
        <end position="2203"/>
    </location>
</feature>
<feature type="compositionally biased region" description="Low complexity" evidence="3">
    <location>
        <begin position="903"/>
        <end position="923"/>
    </location>
</feature>
<feature type="compositionally biased region" description="Basic residues" evidence="3">
    <location>
        <begin position="2113"/>
        <end position="2125"/>
    </location>
</feature>
<evidence type="ECO:0000313" key="6">
    <source>
        <dbReference type="Proteomes" id="UP001233172"/>
    </source>
</evidence>
<feature type="region of interest" description="Disordered" evidence="3">
    <location>
        <begin position="689"/>
        <end position="797"/>
    </location>
</feature>
<gene>
    <name evidence="5" type="ORF">Bpfe_010657</name>
</gene>
<dbReference type="Pfam" id="PF20412">
    <property type="entry name" value="RALGAPB_N"/>
    <property type="match status" value="1"/>
</dbReference>
<dbReference type="PANTHER" id="PTHR10063">
    <property type="entry name" value="TUBERIN"/>
    <property type="match status" value="1"/>
</dbReference>
<dbReference type="InterPro" id="IPR046859">
    <property type="entry name" value="RGPA/RALGAPB_N"/>
</dbReference>
<organism evidence="5 6">
    <name type="scientific">Biomphalaria pfeifferi</name>
    <name type="common">Bloodfluke planorb</name>
    <name type="synonym">Freshwater snail</name>
    <dbReference type="NCBI Taxonomy" id="112525"/>
    <lineage>
        <taxon>Eukaryota</taxon>
        <taxon>Metazoa</taxon>
        <taxon>Spiralia</taxon>
        <taxon>Lophotrochozoa</taxon>
        <taxon>Mollusca</taxon>
        <taxon>Gastropoda</taxon>
        <taxon>Heterobranchia</taxon>
        <taxon>Euthyneura</taxon>
        <taxon>Panpulmonata</taxon>
        <taxon>Hygrophila</taxon>
        <taxon>Lymnaeoidea</taxon>
        <taxon>Planorbidae</taxon>
        <taxon>Biomphalaria</taxon>
    </lineage>
</organism>